<keyword evidence="6" id="KW-0067">ATP-binding</keyword>
<dbReference type="GO" id="GO:0003725">
    <property type="term" value="F:double-stranded RNA binding"/>
    <property type="evidence" value="ECO:0007669"/>
    <property type="project" value="TreeGrafter"/>
</dbReference>
<evidence type="ECO:0000313" key="12">
    <source>
        <dbReference type="Proteomes" id="UP001431783"/>
    </source>
</evidence>
<dbReference type="SUPFAM" id="SSF52540">
    <property type="entry name" value="P-loop containing nucleoside triphosphate hydrolases"/>
    <property type="match status" value="1"/>
</dbReference>
<dbReference type="GO" id="GO:0005730">
    <property type="term" value="C:nucleolus"/>
    <property type="evidence" value="ECO:0007669"/>
    <property type="project" value="TreeGrafter"/>
</dbReference>
<evidence type="ECO:0000256" key="2">
    <source>
        <dbReference type="ARBA" id="ARBA00012552"/>
    </source>
</evidence>
<reference evidence="11 12" key="1">
    <citation type="submission" date="2023-03" db="EMBL/GenBank/DDBJ databases">
        <title>Genome insight into feeding habits of ladybird beetles.</title>
        <authorList>
            <person name="Li H.-S."/>
            <person name="Huang Y.-H."/>
            <person name="Pang H."/>
        </authorList>
    </citation>
    <scope>NUCLEOTIDE SEQUENCE [LARGE SCALE GENOMIC DNA]</scope>
    <source>
        <strain evidence="11">SYSU_2023b</strain>
        <tissue evidence="11">Whole body</tissue>
    </source>
</reference>
<dbReference type="PANTHER" id="PTHR18934">
    <property type="entry name" value="ATP-DEPENDENT RNA HELICASE"/>
    <property type="match status" value="1"/>
</dbReference>
<gene>
    <name evidence="11" type="ORF">WA026_023698</name>
</gene>
<keyword evidence="3" id="KW-0547">Nucleotide-binding</keyword>
<comment type="catalytic activity">
    <reaction evidence="7">
        <text>ATP + H2O = ADP + phosphate + H(+)</text>
        <dbReference type="Rhea" id="RHEA:13065"/>
        <dbReference type="ChEBI" id="CHEBI:15377"/>
        <dbReference type="ChEBI" id="CHEBI:15378"/>
        <dbReference type="ChEBI" id="CHEBI:30616"/>
        <dbReference type="ChEBI" id="CHEBI:43474"/>
        <dbReference type="ChEBI" id="CHEBI:456216"/>
        <dbReference type="EC" id="3.6.4.13"/>
    </reaction>
</comment>
<dbReference type="GO" id="GO:0005524">
    <property type="term" value="F:ATP binding"/>
    <property type="evidence" value="ECO:0007669"/>
    <property type="project" value="UniProtKB-KW"/>
</dbReference>
<dbReference type="Gene3D" id="4.10.60.10">
    <property type="entry name" value="Zinc finger, CCHC-type"/>
    <property type="match status" value="1"/>
</dbReference>
<comment type="caution">
    <text evidence="11">The sequence shown here is derived from an EMBL/GenBank/DDBJ whole genome shotgun (WGS) entry which is preliminary data.</text>
</comment>
<keyword evidence="4" id="KW-0378">Hydrolase</keyword>
<dbReference type="InterPro" id="IPR036875">
    <property type="entry name" value="Znf_CCHC_sf"/>
</dbReference>
<dbReference type="GO" id="GO:0003724">
    <property type="term" value="F:RNA helicase activity"/>
    <property type="evidence" value="ECO:0007669"/>
    <property type="project" value="UniProtKB-EC"/>
</dbReference>
<dbReference type="GO" id="GO:0045943">
    <property type="term" value="P:positive regulation of transcription by RNA polymerase I"/>
    <property type="evidence" value="ECO:0007669"/>
    <property type="project" value="TreeGrafter"/>
</dbReference>
<dbReference type="SUPFAM" id="SSF57756">
    <property type="entry name" value="Retrovirus zinc finger-like domains"/>
    <property type="match status" value="1"/>
</dbReference>
<dbReference type="InterPro" id="IPR014001">
    <property type="entry name" value="Helicase_ATP-bd"/>
</dbReference>
<evidence type="ECO:0000256" key="5">
    <source>
        <dbReference type="ARBA" id="ARBA00022806"/>
    </source>
</evidence>
<keyword evidence="5" id="KW-0347">Helicase</keyword>
<evidence type="ECO:0000256" key="6">
    <source>
        <dbReference type="ARBA" id="ARBA00022840"/>
    </source>
</evidence>
<keyword evidence="12" id="KW-1185">Reference proteome</keyword>
<dbReference type="Gene3D" id="3.40.50.300">
    <property type="entry name" value="P-loop containing nucleotide triphosphate hydrolases"/>
    <property type="match status" value="1"/>
</dbReference>
<evidence type="ECO:0000259" key="10">
    <source>
        <dbReference type="PROSITE" id="PS51192"/>
    </source>
</evidence>
<dbReference type="AlphaFoldDB" id="A0AAW1UTN9"/>
<evidence type="ECO:0000313" key="11">
    <source>
        <dbReference type="EMBL" id="KAK9882899.1"/>
    </source>
</evidence>
<keyword evidence="8" id="KW-0862">Zinc</keyword>
<protein>
    <recommendedName>
        <fullName evidence="2">RNA helicase</fullName>
        <ecNumber evidence="2">3.6.4.13</ecNumber>
    </recommendedName>
</protein>
<evidence type="ECO:0000256" key="8">
    <source>
        <dbReference type="PROSITE-ProRule" id="PRU00047"/>
    </source>
</evidence>
<evidence type="ECO:0000256" key="4">
    <source>
        <dbReference type="ARBA" id="ARBA00022801"/>
    </source>
</evidence>
<dbReference type="InterPro" id="IPR011545">
    <property type="entry name" value="DEAD/DEAH_box_helicase_dom"/>
</dbReference>
<dbReference type="PANTHER" id="PTHR18934:SF118">
    <property type="entry name" value="ATP-DEPENDENT RNA HELICASE DHX33"/>
    <property type="match status" value="1"/>
</dbReference>
<keyword evidence="8" id="KW-0479">Metal-binding</keyword>
<dbReference type="PROSITE" id="PS50158">
    <property type="entry name" value="ZF_CCHC"/>
    <property type="match status" value="1"/>
</dbReference>
<evidence type="ECO:0000256" key="1">
    <source>
        <dbReference type="ARBA" id="ARBA00008792"/>
    </source>
</evidence>
<dbReference type="SMART" id="SM00343">
    <property type="entry name" value="ZnF_C2HC"/>
    <property type="match status" value="2"/>
</dbReference>
<sequence>METGSKYDFIEHIGNGNCIKNKFNTSQFQLKSKPSHITFSLKANEPLTKKMKLSENEAKSQSVTTSSYQNISENGNGTKFNGIKSFKLSLQEQRRQLPIFENKNKLLNLIKAHETLIIVGETGCGKTTQIPQYIHSARLEESGCIAITQPRRVAAISLAQRVAQEYGGGKAVGEIVGYTVRFEDVSSEKTKIKYLTDGMLLRESIFDEMLLNYTVVILDEAHERTVHTDILFGIIKSAQKKRREKNLSALKYDTLHVFEHINVVRCFKCGGFDHIAKKCDEKQICLKCGSVNHTSTNCNIDAAKCNNCLSYNKKFGLRLQVNHHTFDRNCEILMRKIENKKRYIMRETG</sequence>
<organism evidence="11 12">
    <name type="scientific">Henosepilachna vigintioctopunctata</name>
    <dbReference type="NCBI Taxonomy" id="420089"/>
    <lineage>
        <taxon>Eukaryota</taxon>
        <taxon>Metazoa</taxon>
        <taxon>Ecdysozoa</taxon>
        <taxon>Arthropoda</taxon>
        <taxon>Hexapoda</taxon>
        <taxon>Insecta</taxon>
        <taxon>Pterygota</taxon>
        <taxon>Neoptera</taxon>
        <taxon>Endopterygota</taxon>
        <taxon>Coleoptera</taxon>
        <taxon>Polyphaga</taxon>
        <taxon>Cucujiformia</taxon>
        <taxon>Coccinelloidea</taxon>
        <taxon>Coccinellidae</taxon>
        <taxon>Epilachninae</taxon>
        <taxon>Epilachnini</taxon>
        <taxon>Henosepilachna</taxon>
    </lineage>
</organism>
<dbReference type="InterPro" id="IPR027417">
    <property type="entry name" value="P-loop_NTPase"/>
</dbReference>
<dbReference type="EMBL" id="JARQZJ010000087">
    <property type="protein sequence ID" value="KAK9882899.1"/>
    <property type="molecule type" value="Genomic_DNA"/>
</dbReference>
<dbReference type="EC" id="3.6.4.13" evidence="2"/>
<dbReference type="PROSITE" id="PS51192">
    <property type="entry name" value="HELICASE_ATP_BIND_1"/>
    <property type="match status" value="1"/>
</dbReference>
<dbReference type="Pfam" id="PF00270">
    <property type="entry name" value="DEAD"/>
    <property type="match status" value="1"/>
</dbReference>
<dbReference type="FunFam" id="3.40.50.300:FF:000578">
    <property type="entry name" value="probable ATP-dependent RNA helicase DHX35"/>
    <property type="match status" value="1"/>
</dbReference>
<dbReference type="SMART" id="SM00487">
    <property type="entry name" value="DEXDc"/>
    <property type="match status" value="1"/>
</dbReference>
<comment type="similarity">
    <text evidence="1">Belongs to the DEAD box helicase family. DEAH subfamily.</text>
</comment>
<keyword evidence="8" id="KW-0863">Zinc-finger</keyword>
<name>A0AAW1UTN9_9CUCU</name>
<feature type="domain" description="CCHC-type" evidence="9">
    <location>
        <begin position="265"/>
        <end position="281"/>
    </location>
</feature>
<evidence type="ECO:0000256" key="3">
    <source>
        <dbReference type="ARBA" id="ARBA00022741"/>
    </source>
</evidence>
<feature type="domain" description="Helicase ATP-binding" evidence="10">
    <location>
        <begin position="107"/>
        <end position="249"/>
    </location>
</feature>
<accession>A0AAW1UTN9</accession>
<evidence type="ECO:0000256" key="7">
    <source>
        <dbReference type="ARBA" id="ARBA00047984"/>
    </source>
</evidence>
<dbReference type="InterPro" id="IPR001878">
    <property type="entry name" value="Znf_CCHC"/>
</dbReference>
<proteinExistence type="inferred from homology"/>
<dbReference type="Proteomes" id="UP001431783">
    <property type="component" value="Unassembled WGS sequence"/>
</dbReference>
<evidence type="ECO:0000259" key="9">
    <source>
        <dbReference type="PROSITE" id="PS50158"/>
    </source>
</evidence>
<dbReference type="GO" id="GO:0016787">
    <property type="term" value="F:hydrolase activity"/>
    <property type="evidence" value="ECO:0007669"/>
    <property type="project" value="UniProtKB-KW"/>
</dbReference>
<dbReference type="GO" id="GO:0008270">
    <property type="term" value="F:zinc ion binding"/>
    <property type="evidence" value="ECO:0007669"/>
    <property type="project" value="UniProtKB-KW"/>
</dbReference>